<gene>
    <name evidence="2" type="ORF">FRZ00_13625</name>
</gene>
<accession>A0A5N5W891</accession>
<dbReference type="InterPro" id="IPR057170">
    <property type="entry name" value="DUF7848"/>
</dbReference>
<dbReference type="RefSeq" id="WP_004937863.1">
    <property type="nucleotide sequence ID" value="NZ_JBFADJ010000005.1"/>
</dbReference>
<dbReference type="Pfam" id="PF25232">
    <property type="entry name" value="DUF7848"/>
    <property type="match status" value="1"/>
</dbReference>
<dbReference type="OrthoDB" id="4246702at2"/>
<evidence type="ECO:0000259" key="1">
    <source>
        <dbReference type="Pfam" id="PF25232"/>
    </source>
</evidence>
<evidence type="ECO:0000313" key="3">
    <source>
        <dbReference type="Proteomes" id="UP000327000"/>
    </source>
</evidence>
<feature type="domain" description="DUF7848" evidence="1">
    <location>
        <begin position="1"/>
        <end position="75"/>
    </location>
</feature>
<proteinExistence type="predicted"/>
<protein>
    <recommendedName>
        <fullName evidence="1">DUF7848 domain-containing protein</fullName>
    </recommendedName>
</protein>
<dbReference type="EMBL" id="VOKX01000026">
    <property type="protein sequence ID" value="KAB7845524.1"/>
    <property type="molecule type" value="Genomic_DNA"/>
</dbReference>
<organism evidence="2 3">
    <name type="scientific">Streptomyces mobaraensis</name>
    <name type="common">Streptoverticillium mobaraense</name>
    <dbReference type="NCBI Taxonomy" id="35621"/>
    <lineage>
        <taxon>Bacteria</taxon>
        <taxon>Bacillati</taxon>
        <taxon>Actinomycetota</taxon>
        <taxon>Actinomycetes</taxon>
        <taxon>Kitasatosporales</taxon>
        <taxon>Streptomycetaceae</taxon>
        <taxon>Streptomyces</taxon>
    </lineage>
</organism>
<sequence>MSAHTVIRYADWAITPDTTAEAPPLLHEMACTTCGDLSGTSEDFEKTRDWAFRHAGRNPSHIGYREIIHRSWRATLVR</sequence>
<reference evidence="2 3" key="1">
    <citation type="journal article" date="2019" name="Microb. Cell Fact.">
        <title>Exploring novel herbicidin analogues by transcriptional regulator overexpression and MS/MS molecular networking.</title>
        <authorList>
            <person name="Shi Y."/>
            <person name="Gu R."/>
            <person name="Li Y."/>
            <person name="Wang X."/>
            <person name="Ren W."/>
            <person name="Li X."/>
            <person name="Wang L."/>
            <person name="Xie Y."/>
            <person name="Hong B."/>
        </authorList>
    </citation>
    <scope>NUCLEOTIDE SEQUENCE [LARGE SCALE GENOMIC DNA]</scope>
    <source>
        <strain evidence="2 3">US-43</strain>
    </source>
</reference>
<dbReference type="AlphaFoldDB" id="A0A5N5W891"/>
<name>A0A5N5W891_STRMB</name>
<evidence type="ECO:0000313" key="2">
    <source>
        <dbReference type="EMBL" id="KAB7845524.1"/>
    </source>
</evidence>
<dbReference type="Proteomes" id="UP000327000">
    <property type="component" value="Unassembled WGS sequence"/>
</dbReference>
<comment type="caution">
    <text evidence="2">The sequence shown here is derived from an EMBL/GenBank/DDBJ whole genome shotgun (WGS) entry which is preliminary data.</text>
</comment>
<keyword evidence="3" id="KW-1185">Reference proteome</keyword>